<accession>S9UT00</accession>
<comment type="caution">
    <text evidence="2">The sequence shown here is derived from an EMBL/GenBank/DDBJ whole genome shotgun (WGS) entry which is preliminary data.</text>
</comment>
<evidence type="ECO:0000256" key="1">
    <source>
        <dbReference type="SAM" id="Phobius"/>
    </source>
</evidence>
<protein>
    <submittedName>
        <fullName evidence="2">Uncharacterized protein</fullName>
    </submittedName>
</protein>
<keyword evidence="1" id="KW-0812">Transmembrane</keyword>
<organism evidence="2 3">
    <name type="scientific">Strigomonas culicis</name>
    <dbReference type="NCBI Taxonomy" id="28005"/>
    <lineage>
        <taxon>Eukaryota</taxon>
        <taxon>Discoba</taxon>
        <taxon>Euglenozoa</taxon>
        <taxon>Kinetoplastea</taxon>
        <taxon>Metakinetoplastina</taxon>
        <taxon>Trypanosomatida</taxon>
        <taxon>Trypanosomatidae</taxon>
        <taxon>Strigomonadinae</taxon>
        <taxon>Strigomonas</taxon>
    </lineage>
</organism>
<evidence type="ECO:0000313" key="3">
    <source>
        <dbReference type="Proteomes" id="UP000015354"/>
    </source>
</evidence>
<keyword evidence="3" id="KW-1185">Reference proteome</keyword>
<feature type="transmembrane region" description="Helical" evidence="1">
    <location>
        <begin position="53"/>
        <end position="72"/>
    </location>
</feature>
<keyword evidence="1" id="KW-1133">Transmembrane helix</keyword>
<dbReference type="AlphaFoldDB" id="S9UT00"/>
<feature type="transmembrane region" description="Helical" evidence="1">
    <location>
        <begin position="29"/>
        <end position="47"/>
    </location>
</feature>
<dbReference type="Proteomes" id="UP000015354">
    <property type="component" value="Unassembled WGS sequence"/>
</dbReference>
<sequence>MSSSLTFSSFIIFFDFKLLVFIKNTNTTFFLFFSFLTSFFSSIFFLLKKDLFFYQLFVKFIWKLLYIIFLYFQ</sequence>
<dbReference type="EMBL" id="ATMH01010359">
    <property type="protein sequence ID" value="EPY17671.1"/>
    <property type="molecule type" value="Genomic_DNA"/>
</dbReference>
<proteinExistence type="predicted"/>
<name>S9UT00_9TRYP</name>
<gene>
    <name evidence="2" type="ORF">STCU_10472</name>
</gene>
<evidence type="ECO:0000313" key="2">
    <source>
        <dbReference type="EMBL" id="EPY17671.1"/>
    </source>
</evidence>
<reference evidence="2 3" key="1">
    <citation type="journal article" date="2013" name="PLoS ONE">
        <title>Predicting the Proteins of Angomonas deanei, Strigomonas culicis and Their Respective Endosymbionts Reveals New Aspects of the Trypanosomatidae Family.</title>
        <authorList>
            <person name="Motta M.C."/>
            <person name="Martins A.C."/>
            <person name="de Souza S.S."/>
            <person name="Catta-Preta C.M."/>
            <person name="Silva R."/>
            <person name="Klein C.C."/>
            <person name="de Almeida L.G."/>
            <person name="de Lima Cunha O."/>
            <person name="Ciapina L.P."/>
            <person name="Brocchi M."/>
            <person name="Colabardini A.C."/>
            <person name="de Araujo Lima B."/>
            <person name="Machado C.R."/>
            <person name="de Almeida Soares C.M."/>
            <person name="Probst C.M."/>
            <person name="de Menezes C.B."/>
            <person name="Thompson C.E."/>
            <person name="Bartholomeu D.C."/>
            <person name="Gradia D.F."/>
            <person name="Pavoni D.P."/>
            <person name="Grisard E.C."/>
            <person name="Fantinatti-Garboggini F."/>
            <person name="Marchini F.K."/>
            <person name="Rodrigues-Luiz G.F."/>
            <person name="Wagner G."/>
            <person name="Goldman G.H."/>
            <person name="Fietto J.L."/>
            <person name="Elias M.C."/>
            <person name="Goldman M.H."/>
            <person name="Sagot M.F."/>
            <person name="Pereira M."/>
            <person name="Stoco P.H."/>
            <person name="de Mendonca-Neto R.P."/>
            <person name="Teixeira S.M."/>
            <person name="Maciel T.E."/>
            <person name="de Oliveira Mendes T.A."/>
            <person name="Urmenyi T.P."/>
            <person name="de Souza W."/>
            <person name="Schenkman S."/>
            <person name="de Vasconcelos A.T."/>
        </authorList>
    </citation>
    <scope>NUCLEOTIDE SEQUENCE [LARGE SCALE GENOMIC DNA]</scope>
</reference>
<feature type="transmembrane region" description="Helical" evidence="1">
    <location>
        <begin position="6"/>
        <end position="22"/>
    </location>
</feature>
<keyword evidence="1" id="KW-0472">Membrane</keyword>